<evidence type="ECO:0000313" key="2">
    <source>
        <dbReference type="EMBL" id="CAF5095777.1"/>
    </source>
</evidence>
<comment type="caution">
    <text evidence="2">The sequence shown here is derived from an EMBL/GenBank/DDBJ whole genome shotgun (WGS) entry which is preliminary data.</text>
</comment>
<feature type="compositionally biased region" description="Basic and acidic residues" evidence="1">
    <location>
        <begin position="56"/>
        <end position="69"/>
    </location>
</feature>
<dbReference type="AlphaFoldDB" id="A0A822E831"/>
<feature type="region of interest" description="Disordered" evidence="1">
    <location>
        <begin position="1"/>
        <end position="69"/>
    </location>
</feature>
<evidence type="ECO:0000256" key="1">
    <source>
        <dbReference type="SAM" id="MobiDB-lite"/>
    </source>
</evidence>
<organism evidence="2 4">
    <name type="scientific">Rotaria socialis</name>
    <dbReference type="NCBI Taxonomy" id="392032"/>
    <lineage>
        <taxon>Eukaryota</taxon>
        <taxon>Metazoa</taxon>
        <taxon>Spiralia</taxon>
        <taxon>Gnathifera</taxon>
        <taxon>Rotifera</taxon>
        <taxon>Eurotatoria</taxon>
        <taxon>Bdelloidea</taxon>
        <taxon>Philodinida</taxon>
        <taxon>Philodinidae</taxon>
        <taxon>Rotaria</taxon>
    </lineage>
</organism>
<dbReference type="Proteomes" id="UP000663848">
    <property type="component" value="Unassembled WGS sequence"/>
</dbReference>
<dbReference type="EMBL" id="CAJOBR010082179">
    <property type="protein sequence ID" value="CAF5125786.1"/>
    <property type="molecule type" value="Genomic_DNA"/>
</dbReference>
<feature type="compositionally biased region" description="Polar residues" evidence="1">
    <location>
        <begin position="1"/>
        <end position="48"/>
    </location>
</feature>
<gene>
    <name evidence="2" type="ORF">QYT958_LOCUS44578</name>
    <name evidence="3" type="ORF">QYT958_LOCUS46386</name>
</gene>
<protein>
    <submittedName>
        <fullName evidence="2">Uncharacterized protein</fullName>
    </submittedName>
</protein>
<dbReference type="EMBL" id="CAJOBR010069682">
    <property type="protein sequence ID" value="CAF5095777.1"/>
    <property type="molecule type" value="Genomic_DNA"/>
</dbReference>
<evidence type="ECO:0000313" key="3">
    <source>
        <dbReference type="EMBL" id="CAF5125786.1"/>
    </source>
</evidence>
<sequence>NESDILNSSSQVPSTNNSYYQPPTDQSQYIQPGFTSTPNSYSSQQPNQWCPPGQAEQRERLPSNEVRIP</sequence>
<accession>A0A822E831</accession>
<evidence type="ECO:0000313" key="4">
    <source>
        <dbReference type="Proteomes" id="UP000663848"/>
    </source>
</evidence>
<feature type="non-terminal residue" evidence="2">
    <location>
        <position position="1"/>
    </location>
</feature>
<reference evidence="2" key="1">
    <citation type="submission" date="2021-02" db="EMBL/GenBank/DDBJ databases">
        <authorList>
            <person name="Nowell W R."/>
        </authorList>
    </citation>
    <scope>NUCLEOTIDE SEQUENCE</scope>
</reference>
<name>A0A822E831_9BILA</name>
<proteinExistence type="predicted"/>